<evidence type="ECO:0000256" key="3">
    <source>
        <dbReference type="ARBA" id="ARBA00012856"/>
    </source>
</evidence>
<dbReference type="UniPathway" id="UPA00077">
    <property type="reaction ID" value="UER00158"/>
</dbReference>
<dbReference type="PROSITE" id="PS51330">
    <property type="entry name" value="DHFR_2"/>
    <property type="match status" value="1"/>
</dbReference>
<dbReference type="InterPro" id="IPR024072">
    <property type="entry name" value="DHFR-like_dom_sf"/>
</dbReference>
<comment type="function">
    <text evidence="7 8">Key enzyme in folate metabolism. Catalyzes an essential reaction for de novo glycine and purine synthesis, and for DNA precursor synthesis.</text>
</comment>
<dbReference type="InterPro" id="IPR017925">
    <property type="entry name" value="DHFR_CS"/>
</dbReference>
<evidence type="ECO:0000259" key="10">
    <source>
        <dbReference type="PROSITE" id="PS51330"/>
    </source>
</evidence>
<keyword evidence="12" id="KW-1185">Reference proteome</keyword>
<dbReference type="InterPro" id="IPR012259">
    <property type="entry name" value="DHFR"/>
</dbReference>
<evidence type="ECO:0000256" key="7">
    <source>
        <dbReference type="ARBA" id="ARBA00025067"/>
    </source>
</evidence>
<gene>
    <name evidence="11" type="ORF">FHP08_15990</name>
</gene>
<organism evidence="11 12">
    <name type="scientific">Zeimonas arvi</name>
    <dbReference type="NCBI Taxonomy" id="2498847"/>
    <lineage>
        <taxon>Bacteria</taxon>
        <taxon>Pseudomonadati</taxon>
        <taxon>Pseudomonadota</taxon>
        <taxon>Betaproteobacteria</taxon>
        <taxon>Burkholderiales</taxon>
        <taxon>Burkholderiaceae</taxon>
        <taxon>Zeimonas</taxon>
    </lineage>
</organism>
<dbReference type="EC" id="1.5.1.3" evidence="3 8"/>
<dbReference type="Gene3D" id="3.40.430.10">
    <property type="entry name" value="Dihydrofolate Reductase, subunit A"/>
    <property type="match status" value="1"/>
</dbReference>
<evidence type="ECO:0000256" key="4">
    <source>
        <dbReference type="ARBA" id="ARBA00022563"/>
    </source>
</evidence>
<dbReference type="InterPro" id="IPR001796">
    <property type="entry name" value="DHFR_dom"/>
</dbReference>
<dbReference type="OrthoDB" id="9804315at2"/>
<evidence type="ECO:0000256" key="9">
    <source>
        <dbReference type="RuleBase" id="RU004474"/>
    </source>
</evidence>
<dbReference type="PANTHER" id="PTHR48069:SF3">
    <property type="entry name" value="DIHYDROFOLATE REDUCTASE"/>
    <property type="match status" value="1"/>
</dbReference>
<dbReference type="RefSeq" id="WP_147705617.1">
    <property type="nucleotide sequence ID" value="NZ_VDUY01000007.1"/>
</dbReference>
<dbReference type="GO" id="GO:0004146">
    <property type="term" value="F:dihydrofolate reductase activity"/>
    <property type="evidence" value="ECO:0007669"/>
    <property type="project" value="UniProtKB-EC"/>
</dbReference>
<feature type="domain" description="DHFR" evidence="10">
    <location>
        <begin position="3"/>
        <end position="167"/>
    </location>
</feature>
<protein>
    <recommendedName>
        <fullName evidence="3 8">Dihydrofolate reductase</fullName>
        <ecNumber evidence="3 8">1.5.1.3</ecNumber>
    </recommendedName>
</protein>
<proteinExistence type="inferred from homology"/>
<accession>A0A5C8NTG0</accession>
<sequence>MMRVTIVVARARNGVIGRDNTLPWHLPEDLKHFKATTTGHAIVMGRRTFESIGRALPGRRTIVVTRDPHWTHPGCERAGSLAEAIALAATPGPDPAIAIDEVFVVGGAQLYAEARVIADRAIVTEIDLDPEGDARFEPLGPPEWRLKSSQTHRSAGGLGYRIEDWERAAG</sequence>
<dbReference type="Pfam" id="PF00186">
    <property type="entry name" value="DHFR_1"/>
    <property type="match status" value="1"/>
</dbReference>
<dbReference type="GO" id="GO:0046452">
    <property type="term" value="P:dihydrofolate metabolic process"/>
    <property type="evidence" value="ECO:0007669"/>
    <property type="project" value="TreeGrafter"/>
</dbReference>
<evidence type="ECO:0000256" key="2">
    <source>
        <dbReference type="ARBA" id="ARBA00009539"/>
    </source>
</evidence>
<keyword evidence="4 8" id="KW-0554">One-carbon metabolism</keyword>
<evidence type="ECO:0000313" key="11">
    <source>
        <dbReference type="EMBL" id="TXL63923.1"/>
    </source>
</evidence>
<dbReference type="GO" id="GO:0050661">
    <property type="term" value="F:NADP binding"/>
    <property type="evidence" value="ECO:0007669"/>
    <property type="project" value="InterPro"/>
</dbReference>
<dbReference type="PANTHER" id="PTHR48069">
    <property type="entry name" value="DIHYDROFOLATE REDUCTASE"/>
    <property type="match status" value="1"/>
</dbReference>
<dbReference type="GO" id="GO:0006730">
    <property type="term" value="P:one-carbon metabolic process"/>
    <property type="evidence" value="ECO:0007669"/>
    <property type="project" value="UniProtKB-KW"/>
</dbReference>
<dbReference type="CDD" id="cd00209">
    <property type="entry name" value="DHFR"/>
    <property type="match status" value="1"/>
</dbReference>
<keyword evidence="5 8" id="KW-0521">NADP</keyword>
<name>A0A5C8NTG0_9BURK</name>
<comment type="caution">
    <text evidence="11">The sequence shown here is derived from an EMBL/GenBank/DDBJ whole genome shotgun (WGS) entry which is preliminary data.</text>
</comment>
<evidence type="ECO:0000313" key="12">
    <source>
        <dbReference type="Proteomes" id="UP000321548"/>
    </source>
</evidence>
<dbReference type="AlphaFoldDB" id="A0A5C8NTG0"/>
<reference evidence="11 12" key="1">
    <citation type="submission" date="2019-06" db="EMBL/GenBank/DDBJ databases">
        <title>Quisquiliibacterium sp. nov., isolated from a maize field.</title>
        <authorList>
            <person name="Lin S.-Y."/>
            <person name="Tsai C.-F."/>
            <person name="Young C.-C."/>
        </authorList>
    </citation>
    <scope>NUCLEOTIDE SEQUENCE [LARGE SCALE GENOMIC DNA]</scope>
    <source>
        <strain evidence="11 12">CC-CFT501</strain>
    </source>
</reference>
<keyword evidence="6 8" id="KW-0560">Oxidoreductase</keyword>
<dbReference type="PRINTS" id="PR00070">
    <property type="entry name" value="DHFR"/>
</dbReference>
<dbReference type="PROSITE" id="PS00075">
    <property type="entry name" value="DHFR_1"/>
    <property type="match status" value="1"/>
</dbReference>
<dbReference type="GO" id="GO:0005829">
    <property type="term" value="C:cytosol"/>
    <property type="evidence" value="ECO:0007669"/>
    <property type="project" value="TreeGrafter"/>
</dbReference>
<dbReference type="Proteomes" id="UP000321548">
    <property type="component" value="Unassembled WGS sequence"/>
</dbReference>
<evidence type="ECO:0000256" key="6">
    <source>
        <dbReference type="ARBA" id="ARBA00023002"/>
    </source>
</evidence>
<evidence type="ECO:0000256" key="5">
    <source>
        <dbReference type="ARBA" id="ARBA00022857"/>
    </source>
</evidence>
<comment type="similarity">
    <text evidence="2 8 9">Belongs to the dihydrofolate reductase family.</text>
</comment>
<evidence type="ECO:0000256" key="1">
    <source>
        <dbReference type="ARBA" id="ARBA00004903"/>
    </source>
</evidence>
<comment type="catalytic activity">
    <reaction evidence="8">
        <text>(6S)-5,6,7,8-tetrahydrofolate + NADP(+) = 7,8-dihydrofolate + NADPH + H(+)</text>
        <dbReference type="Rhea" id="RHEA:15009"/>
        <dbReference type="ChEBI" id="CHEBI:15378"/>
        <dbReference type="ChEBI" id="CHEBI:57451"/>
        <dbReference type="ChEBI" id="CHEBI:57453"/>
        <dbReference type="ChEBI" id="CHEBI:57783"/>
        <dbReference type="ChEBI" id="CHEBI:58349"/>
        <dbReference type="EC" id="1.5.1.3"/>
    </reaction>
</comment>
<dbReference type="EMBL" id="VDUY01000007">
    <property type="protein sequence ID" value="TXL63923.1"/>
    <property type="molecule type" value="Genomic_DNA"/>
</dbReference>
<dbReference type="PIRSF" id="PIRSF000194">
    <property type="entry name" value="DHFR"/>
    <property type="match status" value="1"/>
</dbReference>
<dbReference type="GO" id="GO:0046655">
    <property type="term" value="P:folic acid metabolic process"/>
    <property type="evidence" value="ECO:0007669"/>
    <property type="project" value="TreeGrafter"/>
</dbReference>
<dbReference type="GO" id="GO:0046654">
    <property type="term" value="P:tetrahydrofolate biosynthetic process"/>
    <property type="evidence" value="ECO:0007669"/>
    <property type="project" value="UniProtKB-UniPathway"/>
</dbReference>
<dbReference type="SUPFAM" id="SSF53597">
    <property type="entry name" value="Dihydrofolate reductase-like"/>
    <property type="match status" value="1"/>
</dbReference>
<evidence type="ECO:0000256" key="8">
    <source>
        <dbReference type="PIRNR" id="PIRNR000194"/>
    </source>
</evidence>
<comment type="pathway">
    <text evidence="1 8">Cofactor biosynthesis; tetrahydrofolate biosynthesis; 5,6,7,8-tetrahydrofolate from 7,8-dihydrofolate: step 1/1.</text>
</comment>